<evidence type="ECO:0000313" key="2">
    <source>
        <dbReference type="EMBL" id="URD96256.1"/>
    </source>
</evidence>
<dbReference type="EMBL" id="CP097506">
    <property type="protein sequence ID" value="URD96256.1"/>
    <property type="molecule type" value="Genomic_DNA"/>
</dbReference>
<feature type="region of interest" description="Disordered" evidence="1">
    <location>
        <begin position="1"/>
        <end position="36"/>
    </location>
</feature>
<feature type="compositionally biased region" description="Polar residues" evidence="1">
    <location>
        <begin position="25"/>
        <end position="34"/>
    </location>
</feature>
<accession>A0A9E7JXS8</accession>
<sequence length="147" mass="16184">MTTDPPNRRRHLSSEQRLPLALNKSVHNGGTSNPRKSRMIRGIEIELDKVGSDSDPGSDNFVGIEPGPGLQIALDVLDSDAKYQRLTFGLAKPPVPCMTSIPFEETPTDKTCVVDLLFKAIIAVQGLLIHQLHLRSNQQYDDISLPT</sequence>
<dbReference type="Proteomes" id="UP001055439">
    <property type="component" value="Chromosome 4"/>
</dbReference>
<organism evidence="2 3">
    <name type="scientific">Musa troglodytarum</name>
    <name type="common">fe'i banana</name>
    <dbReference type="NCBI Taxonomy" id="320322"/>
    <lineage>
        <taxon>Eukaryota</taxon>
        <taxon>Viridiplantae</taxon>
        <taxon>Streptophyta</taxon>
        <taxon>Embryophyta</taxon>
        <taxon>Tracheophyta</taxon>
        <taxon>Spermatophyta</taxon>
        <taxon>Magnoliopsida</taxon>
        <taxon>Liliopsida</taxon>
        <taxon>Zingiberales</taxon>
        <taxon>Musaceae</taxon>
        <taxon>Musa</taxon>
    </lineage>
</organism>
<evidence type="ECO:0000256" key="1">
    <source>
        <dbReference type="SAM" id="MobiDB-lite"/>
    </source>
</evidence>
<reference evidence="2" key="1">
    <citation type="submission" date="2022-05" db="EMBL/GenBank/DDBJ databases">
        <title>The Musa troglodytarum L. genome provides insights into the mechanism of non-climacteric behaviour and enrichment of carotenoids.</title>
        <authorList>
            <person name="Wang J."/>
        </authorList>
    </citation>
    <scope>NUCLEOTIDE SEQUENCE</scope>
    <source>
        <tissue evidence="2">Leaf</tissue>
    </source>
</reference>
<proteinExistence type="predicted"/>
<dbReference type="AlphaFoldDB" id="A0A9E7JXS8"/>
<keyword evidence="3" id="KW-1185">Reference proteome</keyword>
<evidence type="ECO:0000313" key="3">
    <source>
        <dbReference type="Proteomes" id="UP001055439"/>
    </source>
</evidence>
<gene>
    <name evidence="2" type="ORF">MUK42_27097</name>
</gene>
<protein>
    <submittedName>
        <fullName evidence="2">Uncharacterized protein</fullName>
    </submittedName>
</protein>
<name>A0A9E7JXS8_9LILI</name>